<accession>B4RDK1</accession>
<comment type="similarity">
    <text evidence="1">Belongs to the globin family.</text>
</comment>
<dbReference type="CDD" id="cd01040">
    <property type="entry name" value="Mb-like"/>
    <property type="match status" value="1"/>
</dbReference>
<evidence type="ECO:0000313" key="4">
    <source>
        <dbReference type="EMBL" id="ACG78391.1"/>
    </source>
</evidence>
<organism evidence="4 5">
    <name type="scientific">Phenylobacterium zucineum (strain HLK1)</name>
    <dbReference type="NCBI Taxonomy" id="450851"/>
    <lineage>
        <taxon>Bacteria</taxon>
        <taxon>Pseudomonadati</taxon>
        <taxon>Pseudomonadota</taxon>
        <taxon>Alphaproteobacteria</taxon>
        <taxon>Caulobacterales</taxon>
        <taxon>Caulobacteraceae</taxon>
        <taxon>Phenylobacterium</taxon>
    </lineage>
</organism>
<feature type="region of interest" description="Disordered" evidence="2">
    <location>
        <begin position="1"/>
        <end position="32"/>
    </location>
</feature>
<evidence type="ECO:0000256" key="2">
    <source>
        <dbReference type="SAM" id="MobiDB-lite"/>
    </source>
</evidence>
<dbReference type="InterPro" id="IPR012292">
    <property type="entry name" value="Globin/Proto"/>
</dbReference>
<dbReference type="KEGG" id="pzu:PHZ_c1980"/>
<keyword evidence="1" id="KW-0408">Iron</keyword>
<keyword evidence="1" id="KW-0813">Transport</keyword>
<proteinExistence type="inferred from homology"/>
<evidence type="ECO:0000313" key="5">
    <source>
        <dbReference type="Proteomes" id="UP000001868"/>
    </source>
</evidence>
<evidence type="ECO:0000256" key="1">
    <source>
        <dbReference type="RuleBase" id="RU000356"/>
    </source>
</evidence>
<dbReference type="Proteomes" id="UP000001868">
    <property type="component" value="Chromosome"/>
</dbReference>
<dbReference type="SUPFAM" id="SSF46458">
    <property type="entry name" value="Globin-like"/>
    <property type="match status" value="1"/>
</dbReference>
<name>B4RDK1_PHEZH</name>
<gene>
    <name evidence="4" type="ordered locus">PHZ_c1980</name>
</gene>
<reference evidence="4 5" key="1">
    <citation type="journal article" date="2008" name="BMC Genomics">
        <title>Complete genome of Phenylobacterium zucineum - a novel facultative intracellular bacterium isolated from human erythroleukemia cell line K562.</title>
        <authorList>
            <person name="Luo Y."/>
            <person name="Xu X."/>
            <person name="Ding Z."/>
            <person name="Liu Z."/>
            <person name="Zhang B."/>
            <person name="Yan Z."/>
            <person name="Sun J."/>
            <person name="Hu S."/>
            <person name="Hu X."/>
        </authorList>
    </citation>
    <scope>NUCLEOTIDE SEQUENCE [LARGE SCALE GENOMIC DNA]</scope>
    <source>
        <strain evidence="4 5">HLK1</strain>
    </source>
</reference>
<protein>
    <recommendedName>
        <fullName evidence="3">Globin domain-containing protein</fullName>
    </recommendedName>
</protein>
<dbReference type="EMBL" id="CP000747">
    <property type="protein sequence ID" value="ACG78391.1"/>
    <property type="molecule type" value="Genomic_DNA"/>
</dbReference>
<dbReference type="Gene3D" id="1.10.490.10">
    <property type="entry name" value="Globins"/>
    <property type="match status" value="1"/>
</dbReference>
<dbReference type="eggNOG" id="COG1017">
    <property type="taxonomic scope" value="Bacteria"/>
</dbReference>
<dbReference type="InterPro" id="IPR044399">
    <property type="entry name" value="Mb-like_M"/>
</dbReference>
<feature type="compositionally biased region" description="Basic and acidic residues" evidence="2">
    <location>
        <begin position="1"/>
        <end position="11"/>
    </location>
</feature>
<feature type="compositionally biased region" description="Basic residues" evidence="2">
    <location>
        <begin position="20"/>
        <end position="32"/>
    </location>
</feature>
<keyword evidence="1" id="KW-0349">Heme</keyword>
<dbReference type="STRING" id="450851.PHZ_c1980"/>
<keyword evidence="5" id="KW-1185">Reference proteome</keyword>
<dbReference type="GO" id="GO:0019825">
    <property type="term" value="F:oxygen binding"/>
    <property type="evidence" value="ECO:0007669"/>
    <property type="project" value="InterPro"/>
</dbReference>
<keyword evidence="1" id="KW-0561">Oxygen transport</keyword>
<dbReference type="Pfam" id="PF00042">
    <property type="entry name" value="Globin"/>
    <property type="match status" value="1"/>
</dbReference>
<keyword evidence="1" id="KW-0479">Metal-binding</keyword>
<dbReference type="AlphaFoldDB" id="B4RDK1"/>
<sequence length="165" mass="18154">MEFPQDPDRQVGRGAAGVRAAHRSAGFRHHRRDREGALSEAVARSLDLLAERAGDPAPLVYRRLFEAFPEMEAQFVRDTTGAVRGEMLAVAFQCVLDLDGGYAANLIRSERVNHEGFGVPPEAFASFFPIVMETTRAVVGEDWTAEMEAGWRALLARLEGLVRAA</sequence>
<feature type="domain" description="Globin" evidence="3">
    <location>
        <begin position="61"/>
        <end position="157"/>
    </location>
</feature>
<dbReference type="HOGENOM" id="CLU_136063_0_0_5"/>
<dbReference type="InterPro" id="IPR000971">
    <property type="entry name" value="Globin"/>
</dbReference>
<dbReference type="GO" id="GO:0005344">
    <property type="term" value="F:oxygen carrier activity"/>
    <property type="evidence" value="ECO:0007669"/>
    <property type="project" value="UniProtKB-KW"/>
</dbReference>
<dbReference type="GO" id="GO:0020037">
    <property type="term" value="F:heme binding"/>
    <property type="evidence" value="ECO:0007669"/>
    <property type="project" value="InterPro"/>
</dbReference>
<dbReference type="InterPro" id="IPR009050">
    <property type="entry name" value="Globin-like_sf"/>
</dbReference>
<evidence type="ECO:0000259" key="3">
    <source>
        <dbReference type="Pfam" id="PF00042"/>
    </source>
</evidence>